<name>A0A5C4MTI2_9ACTN</name>
<dbReference type="EMBL" id="VDFR01000140">
    <property type="protein sequence ID" value="TNC36056.1"/>
    <property type="molecule type" value="Genomic_DNA"/>
</dbReference>
<gene>
    <name evidence="3" type="ORF">FHE65_09125</name>
    <name evidence="2" type="ORF">FHE65_26320</name>
</gene>
<evidence type="ECO:0000313" key="4">
    <source>
        <dbReference type="Proteomes" id="UP000306740"/>
    </source>
</evidence>
<dbReference type="RefSeq" id="WP_139088294.1">
    <property type="nucleotide sequence ID" value="NZ_JBHUFT010000008.1"/>
</dbReference>
<evidence type="ECO:0000313" key="2">
    <source>
        <dbReference type="EMBL" id="TNC36056.1"/>
    </source>
</evidence>
<dbReference type="EMBL" id="VDFR01000043">
    <property type="protein sequence ID" value="TNC47639.1"/>
    <property type="molecule type" value="Genomic_DNA"/>
</dbReference>
<dbReference type="AlphaFoldDB" id="A0A5C4MTI2"/>
<sequence length="92" mass="9763">MIVRIMSEGQFEVADDALDRLNGLDDAVEAAVAAHDEEAFGDALTNLLDLVRQIGKEVPDEELVESDLVLPPSDASLAEVEDLLGADGFIPG</sequence>
<proteinExistence type="predicted"/>
<evidence type="ECO:0000259" key="1">
    <source>
        <dbReference type="Pfam" id="PF22743"/>
    </source>
</evidence>
<feature type="domain" description="PspA-associated" evidence="1">
    <location>
        <begin position="1"/>
        <end position="92"/>
    </location>
</feature>
<dbReference type="InterPro" id="IPR054437">
    <property type="entry name" value="PspA-assoc_dom"/>
</dbReference>
<evidence type="ECO:0000313" key="3">
    <source>
        <dbReference type="EMBL" id="TNC47639.1"/>
    </source>
</evidence>
<dbReference type="Proteomes" id="UP000306740">
    <property type="component" value="Unassembled WGS sequence"/>
</dbReference>
<comment type="caution">
    <text evidence="3">The sequence shown here is derived from an EMBL/GenBank/DDBJ whole genome shotgun (WGS) entry which is preliminary data.</text>
</comment>
<accession>A0A5C4MTI2</accession>
<dbReference type="OrthoDB" id="5244559at2"/>
<protein>
    <recommendedName>
        <fullName evidence="1">PspA-associated domain-containing protein</fullName>
    </recommendedName>
</protein>
<organism evidence="3 4">
    <name type="scientific">Mumia zhuanghuii</name>
    <dbReference type="NCBI Taxonomy" id="2585211"/>
    <lineage>
        <taxon>Bacteria</taxon>
        <taxon>Bacillati</taxon>
        <taxon>Actinomycetota</taxon>
        <taxon>Actinomycetes</taxon>
        <taxon>Propionibacteriales</taxon>
        <taxon>Nocardioidaceae</taxon>
        <taxon>Mumia</taxon>
    </lineage>
</organism>
<dbReference type="Pfam" id="PF22743">
    <property type="entry name" value="PspAA"/>
    <property type="match status" value="1"/>
</dbReference>
<reference evidence="3 4" key="1">
    <citation type="submission" date="2019-05" db="EMBL/GenBank/DDBJ databases">
        <title>Mumia sp. nov., isolated from the intestinal contents of plateau pika (Ochotona curzoniae) in the Qinghai-Tibet plateau of China.</title>
        <authorList>
            <person name="Tian Z."/>
        </authorList>
    </citation>
    <scope>NUCLEOTIDE SEQUENCE [LARGE SCALE GENOMIC DNA]</scope>
    <source>
        <strain evidence="4">527</strain>
        <strain evidence="3">Z527</strain>
    </source>
</reference>